<comment type="subcellular location">
    <subcellularLocation>
        <location evidence="8">Cytoplasm</location>
    </subcellularLocation>
</comment>
<dbReference type="KEGG" id="mcob:NCTC10184_00347"/>
<dbReference type="SUPFAM" id="SSF53178">
    <property type="entry name" value="Peptidyl-tRNA hydrolase-like"/>
    <property type="match status" value="1"/>
</dbReference>
<evidence type="ECO:0000256" key="8">
    <source>
        <dbReference type="HAMAP-Rule" id="MF_00083"/>
    </source>
</evidence>
<reference evidence="11 12" key="1">
    <citation type="submission" date="2019-01" db="EMBL/GenBank/DDBJ databases">
        <authorList>
            <consortium name="Pathogen Informatics"/>
        </authorList>
    </citation>
    <scope>NUCLEOTIDE SEQUENCE [LARGE SCALE GENOMIC DNA]</scope>
    <source>
        <strain evidence="11 12">NCTC10184</strain>
    </source>
</reference>
<evidence type="ECO:0000256" key="1">
    <source>
        <dbReference type="ARBA" id="ARBA00013260"/>
    </source>
</evidence>
<evidence type="ECO:0000256" key="5">
    <source>
        <dbReference type="ARBA" id="ARBA00038063"/>
    </source>
</evidence>
<evidence type="ECO:0000313" key="12">
    <source>
        <dbReference type="Proteomes" id="UP000290876"/>
    </source>
</evidence>
<accession>A0A449BAA2</accession>
<feature type="binding site" evidence="8">
    <location>
        <position position="14"/>
    </location>
    <ligand>
        <name>tRNA</name>
        <dbReference type="ChEBI" id="CHEBI:17843"/>
    </ligand>
</feature>
<dbReference type="Pfam" id="PF01195">
    <property type="entry name" value="Pept_tRNA_hydro"/>
    <property type="match status" value="1"/>
</dbReference>
<dbReference type="GO" id="GO:0005737">
    <property type="term" value="C:cytoplasm"/>
    <property type="evidence" value="ECO:0007669"/>
    <property type="project" value="UniProtKB-SubCell"/>
</dbReference>
<dbReference type="InterPro" id="IPR018171">
    <property type="entry name" value="Pept_tRNA_hydro_CS"/>
</dbReference>
<dbReference type="PANTHER" id="PTHR17224:SF1">
    <property type="entry name" value="PEPTIDYL-TRNA HYDROLASE"/>
    <property type="match status" value="1"/>
</dbReference>
<keyword evidence="2 8" id="KW-0820">tRNA-binding</keyword>
<sequence>MKLIVGLGNPGTLYEFNRHNAGYLVVDKLLERLNLKLNKEKFNGRYVIGDDVIIAKPETYMNRSGFFVQNLLNFYKIDSTNLMVIYDDKDFELGQAAIKIGGSSAGHNGIQSIVDQLGKNDFKRMRIGIGRSDVIPLRDYVLQNFKQEEISDFETVANIACDAAIQFIYNDINQVMEKFNALRRKKNPTGN</sequence>
<dbReference type="EC" id="3.1.1.29" evidence="1 8"/>
<comment type="catalytic activity">
    <reaction evidence="6 8 9">
        <text>an N-acyl-L-alpha-aminoacyl-tRNA + H2O = an N-acyl-L-amino acid + a tRNA + H(+)</text>
        <dbReference type="Rhea" id="RHEA:54448"/>
        <dbReference type="Rhea" id="RHEA-COMP:10123"/>
        <dbReference type="Rhea" id="RHEA-COMP:13883"/>
        <dbReference type="ChEBI" id="CHEBI:15377"/>
        <dbReference type="ChEBI" id="CHEBI:15378"/>
        <dbReference type="ChEBI" id="CHEBI:59874"/>
        <dbReference type="ChEBI" id="CHEBI:78442"/>
        <dbReference type="ChEBI" id="CHEBI:138191"/>
        <dbReference type="EC" id="3.1.1.29"/>
    </reaction>
</comment>
<dbReference type="PANTHER" id="PTHR17224">
    <property type="entry name" value="PEPTIDYL-TRNA HYDROLASE"/>
    <property type="match status" value="1"/>
</dbReference>
<dbReference type="GO" id="GO:0072344">
    <property type="term" value="P:rescue of stalled ribosome"/>
    <property type="evidence" value="ECO:0007669"/>
    <property type="project" value="UniProtKB-UniRule"/>
</dbReference>
<name>A0A449BAA2_9BACT</name>
<dbReference type="InterPro" id="IPR001328">
    <property type="entry name" value="Pept_tRNA_hydro"/>
</dbReference>
<evidence type="ECO:0000256" key="7">
    <source>
        <dbReference type="ARBA" id="ARBA00050038"/>
    </source>
</evidence>
<feature type="active site" description="Proton acceptor" evidence="8">
    <location>
        <position position="19"/>
    </location>
</feature>
<dbReference type="OrthoDB" id="9800507at2"/>
<dbReference type="FunFam" id="3.40.50.1470:FF:000001">
    <property type="entry name" value="Peptidyl-tRNA hydrolase"/>
    <property type="match status" value="1"/>
</dbReference>
<keyword evidence="3 8" id="KW-0378">Hydrolase</keyword>
<gene>
    <name evidence="8 11" type="primary">pth</name>
    <name evidence="11" type="ORF">NCTC10184_00347</name>
</gene>
<evidence type="ECO:0000256" key="10">
    <source>
        <dbReference type="RuleBase" id="RU004320"/>
    </source>
</evidence>
<feature type="site" description="Discriminates between blocked and unblocked aminoacyl-tRNA" evidence="8">
    <location>
        <position position="9"/>
    </location>
</feature>
<protein>
    <recommendedName>
        <fullName evidence="7 8">Peptidyl-tRNA hydrolase</fullName>
        <shortName evidence="8">Pth</shortName>
        <ecNumber evidence="1 8">3.1.1.29</ecNumber>
    </recommendedName>
</protein>
<organism evidence="11 12">
    <name type="scientific">Mycoplasmopsis columbinasalis</name>
    <dbReference type="NCBI Taxonomy" id="114880"/>
    <lineage>
        <taxon>Bacteria</taxon>
        <taxon>Bacillati</taxon>
        <taxon>Mycoplasmatota</taxon>
        <taxon>Mycoplasmoidales</taxon>
        <taxon>Metamycoplasmataceae</taxon>
        <taxon>Mycoplasmopsis</taxon>
    </lineage>
</organism>
<dbReference type="GO" id="GO:0000049">
    <property type="term" value="F:tRNA binding"/>
    <property type="evidence" value="ECO:0007669"/>
    <property type="project" value="UniProtKB-UniRule"/>
</dbReference>
<evidence type="ECO:0000313" key="11">
    <source>
        <dbReference type="EMBL" id="VEU78124.1"/>
    </source>
</evidence>
<dbReference type="AlphaFoldDB" id="A0A449BAA2"/>
<keyword evidence="8" id="KW-0963">Cytoplasm</keyword>
<feature type="binding site" evidence="8">
    <location>
        <position position="108"/>
    </location>
    <ligand>
        <name>tRNA</name>
        <dbReference type="ChEBI" id="CHEBI:17843"/>
    </ligand>
</feature>
<feature type="binding site" evidence="8">
    <location>
        <position position="62"/>
    </location>
    <ligand>
        <name>tRNA</name>
        <dbReference type="ChEBI" id="CHEBI:17843"/>
    </ligand>
</feature>
<evidence type="ECO:0000256" key="4">
    <source>
        <dbReference type="ARBA" id="ARBA00022884"/>
    </source>
</evidence>
<keyword evidence="12" id="KW-1185">Reference proteome</keyword>
<dbReference type="CDD" id="cd00462">
    <property type="entry name" value="PTH"/>
    <property type="match status" value="1"/>
</dbReference>
<comment type="function">
    <text evidence="8">Hydrolyzes ribosome-free peptidyl-tRNAs (with 1 or more amino acids incorporated), which drop off the ribosome during protein synthesis, or as a result of ribosome stalling.</text>
</comment>
<evidence type="ECO:0000256" key="2">
    <source>
        <dbReference type="ARBA" id="ARBA00022555"/>
    </source>
</evidence>
<proteinExistence type="inferred from homology"/>
<feature type="site" description="Stabilizes the basic form of H active site to accept a proton" evidence="8">
    <location>
        <position position="87"/>
    </location>
</feature>
<feature type="binding site" evidence="8">
    <location>
        <position position="60"/>
    </location>
    <ligand>
        <name>tRNA</name>
        <dbReference type="ChEBI" id="CHEBI:17843"/>
    </ligand>
</feature>
<dbReference type="RefSeq" id="WP_129622971.1">
    <property type="nucleotide sequence ID" value="NZ_LR215043.1"/>
</dbReference>
<keyword evidence="4 8" id="KW-0694">RNA-binding</keyword>
<evidence type="ECO:0000256" key="6">
    <source>
        <dbReference type="ARBA" id="ARBA00048707"/>
    </source>
</evidence>
<dbReference type="NCBIfam" id="TIGR00447">
    <property type="entry name" value="pth"/>
    <property type="match status" value="1"/>
</dbReference>
<comment type="function">
    <text evidence="8">Catalyzes the release of premature peptidyl moieties from peptidyl-tRNA molecules trapped in stalled 50S ribosomal subunits, and thus maintains levels of free tRNAs and 50S ribosomes.</text>
</comment>
<evidence type="ECO:0000256" key="3">
    <source>
        <dbReference type="ARBA" id="ARBA00022801"/>
    </source>
</evidence>
<comment type="similarity">
    <text evidence="5 8 10">Belongs to the PTH family.</text>
</comment>
<comment type="subunit">
    <text evidence="8">Monomer.</text>
</comment>
<dbReference type="PROSITE" id="PS01195">
    <property type="entry name" value="PEPT_TRNA_HYDROL_1"/>
    <property type="match status" value="1"/>
</dbReference>
<dbReference type="InterPro" id="IPR036416">
    <property type="entry name" value="Pept_tRNA_hydro_sf"/>
</dbReference>
<dbReference type="HAMAP" id="MF_00083">
    <property type="entry name" value="Pept_tRNA_hydro_bact"/>
    <property type="match status" value="1"/>
</dbReference>
<dbReference type="GO" id="GO:0006515">
    <property type="term" value="P:protein quality control for misfolded or incompletely synthesized proteins"/>
    <property type="evidence" value="ECO:0007669"/>
    <property type="project" value="UniProtKB-UniRule"/>
</dbReference>
<dbReference type="EMBL" id="LR215043">
    <property type="protein sequence ID" value="VEU78124.1"/>
    <property type="molecule type" value="Genomic_DNA"/>
</dbReference>
<dbReference type="GO" id="GO:0004045">
    <property type="term" value="F:peptidyl-tRNA hydrolase activity"/>
    <property type="evidence" value="ECO:0007669"/>
    <property type="project" value="UniProtKB-UniRule"/>
</dbReference>
<evidence type="ECO:0000256" key="9">
    <source>
        <dbReference type="RuleBase" id="RU000673"/>
    </source>
</evidence>
<dbReference type="Gene3D" id="3.40.50.1470">
    <property type="entry name" value="Peptidyl-tRNA hydrolase"/>
    <property type="match status" value="1"/>
</dbReference>
<dbReference type="Proteomes" id="UP000290876">
    <property type="component" value="Chromosome"/>
</dbReference>